<feature type="compositionally biased region" description="Polar residues" evidence="2">
    <location>
        <begin position="181"/>
        <end position="208"/>
    </location>
</feature>
<feature type="compositionally biased region" description="Polar residues" evidence="2">
    <location>
        <begin position="866"/>
        <end position="880"/>
    </location>
</feature>
<keyword evidence="4" id="KW-1185">Reference proteome</keyword>
<dbReference type="Proteomes" id="UP000076532">
    <property type="component" value="Unassembled WGS sequence"/>
</dbReference>
<feature type="region of interest" description="Disordered" evidence="2">
    <location>
        <begin position="562"/>
        <end position="581"/>
    </location>
</feature>
<accession>A0A166KIY3</accession>
<sequence length="1044" mass="113933">MAPDGAFLINQGGHVHGGMMQPLRGSGDHPQAVNPAPAQTMHYISSDPSQAHPNFRQGMPQQPITSHHHVQHHQLSNPTSAAPAESHSTSAHAKPPPLMTRFPRSYEPSQQNAIASLPSPSPSSASRRESIDHVALSREHYTQSPLGYTSNTTHPSHYDTRGSHSEPILVHPHSAARRPSDSQIPPHSQFHASQGFPTNPVQPVQPLQNDGHHHNQQTGNQMHGPPFDRAFHSRQLGHMPQPAGQPVPNQSQLHQAHRASLNDPSSQSSHGPPPTSNPQLFQQRPQPPPNHVTRDPNHPSHAQPFQLASHREEAPPMSHLPPQSEHRPPPQSRPMDPMDQVGSLLQQHAAPLIMGAWNRIHTDMRTVVSSLVASHQTALSAQVARTKALEASVKSYAAEIQCQAERIQELEGRRRALKARLRETQDDLAVAQQERDIGREELGKHWEENQGLHRQLAIAHSGSNAAMEGESREGDEVERLRDQVRELIITMNQQTRRTAMPTGDTEKEKVLAQTMKTAMASRGFQRGVAAVLASAHQEIQATMWKPSVEGDHNSELVSSISAPHYDTARSSDEDVASGRDTTSLVVDGYQDSEMRLLRREDEHHFVHKGRPEKRRYANMGELPDGGDGERATKRNRLDLPAEIPVWVKDEEVEVVFNERGADDAPKSAGILKETTLSEPPTSDAKGGEEGPTTCTREQTPERPLSEPLDGTCVEEESSQGMQVDQEERAGEEDGRDRSPPTRQASSASLPMASASEVSGACMNIDDDKEEGELPEEGEVPLKDRISPRCAGPEFAEPTSVGWVSSSSHVEAVAAPHASASLGRSHAGTPVQRERSASASSVHCAVSSTSGRAQSATSATSWLALPSSSRVPAHSTSNPSFESGPLINRLTSPPVRGPSGPTFVPYYPSHAAPPYSSIPASSARSQANANMRGRPRAASLFKPSSIPVAPAYTVEERLIPFVFHTTPRKYVCTFCASRYKNADPQTVWPPIPTFPIPGTSTSKLLAHCQKSHSSPCEHLAKMTDDELRQRKDKIVIGLEREKPFS</sequence>
<dbReference type="AlphaFoldDB" id="A0A166KIY3"/>
<evidence type="ECO:0000313" key="3">
    <source>
        <dbReference type="EMBL" id="KZP21954.1"/>
    </source>
</evidence>
<feature type="compositionally biased region" description="Acidic residues" evidence="2">
    <location>
        <begin position="764"/>
        <end position="778"/>
    </location>
</feature>
<proteinExistence type="predicted"/>
<feature type="region of interest" description="Disordered" evidence="2">
    <location>
        <begin position="616"/>
        <end position="635"/>
    </location>
</feature>
<evidence type="ECO:0000256" key="2">
    <source>
        <dbReference type="SAM" id="MobiDB-lite"/>
    </source>
</evidence>
<feature type="region of interest" description="Disordered" evidence="2">
    <location>
        <begin position="816"/>
        <end position="842"/>
    </location>
</feature>
<evidence type="ECO:0000256" key="1">
    <source>
        <dbReference type="SAM" id="Coils"/>
    </source>
</evidence>
<dbReference type="EMBL" id="KV417543">
    <property type="protein sequence ID" value="KZP21954.1"/>
    <property type="molecule type" value="Genomic_DNA"/>
</dbReference>
<feature type="compositionally biased region" description="Basic and acidic residues" evidence="2">
    <location>
        <begin position="725"/>
        <end position="739"/>
    </location>
</feature>
<organism evidence="3 4">
    <name type="scientific">Athelia psychrophila</name>
    <dbReference type="NCBI Taxonomy" id="1759441"/>
    <lineage>
        <taxon>Eukaryota</taxon>
        <taxon>Fungi</taxon>
        <taxon>Dikarya</taxon>
        <taxon>Basidiomycota</taxon>
        <taxon>Agaricomycotina</taxon>
        <taxon>Agaricomycetes</taxon>
        <taxon>Agaricomycetidae</taxon>
        <taxon>Atheliales</taxon>
        <taxon>Atheliaceae</taxon>
        <taxon>Athelia</taxon>
    </lineage>
</organism>
<protein>
    <submittedName>
        <fullName evidence="3">Uncharacterized protein</fullName>
    </submittedName>
</protein>
<name>A0A166KIY3_9AGAM</name>
<feature type="compositionally biased region" description="Polar residues" evidence="2">
    <location>
        <begin position="73"/>
        <end position="91"/>
    </location>
</feature>
<feature type="compositionally biased region" description="Polar residues" evidence="2">
    <location>
        <begin position="42"/>
        <end position="52"/>
    </location>
</feature>
<reference evidence="3 4" key="1">
    <citation type="journal article" date="2016" name="Mol. Biol. Evol.">
        <title>Comparative Genomics of Early-Diverging Mushroom-Forming Fungi Provides Insights into the Origins of Lignocellulose Decay Capabilities.</title>
        <authorList>
            <person name="Nagy L.G."/>
            <person name="Riley R."/>
            <person name="Tritt A."/>
            <person name="Adam C."/>
            <person name="Daum C."/>
            <person name="Floudas D."/>
            <person name="Sun H."/>
            <person name="Yadav J.S."/>
            <person name="Pangilinan J."/>
            <person name="Larsson K.H."/>
            <person name="Matsuura K."/>
            <person name="Barry K."/>
            <person name="Labutti K."/>
            <person name="Kuo R."/>
            <person name="Ohm R.A."/>
            <person name="Bhattacharya S.S."/>
            <person name="Shirouzu T."/>
            <person name="Yoshinaga Y."/>
            <person name="Martin F.M."/>
            <person name="Grigoriev I.V."/>
            <person name="Hibbett D.S."/>
        </authorList>
    </citation>
    <scope>NUCLEOTIDE SEQUENCE [LARGE SCALE GENOMIC DNA]</scope>
    <source>
        <strain evidence="3 4">CBS 109695</strain>
    </source>
</reference>
<feature type="region of interest" description="Disordered" evidence="2">
    <location>
        <begin position="41"/>
        <end position="339"/>
    </location>
</feature>
<keyword evidence="1" id="KW-0175">Coiled coil</keyword>
<feature type="region of interest" description="Disordered" evidence="2">
    <location>
        <begin position="866"/>
        <end position="886"/>
    </location>
</feature>
<evidence type="ECO:0000313" key="4">
    <source>
        <dbReference type="Proteomes" id="UP000076532"/>
    </source>
</evidence>
<feature type="compositionally biased region" description="Low complexity" evidence="2">
    <location>
        <begin position="113"/>
        <end position="125"/>
    </location>
</feature>
<feature type="compositionally biased region" description="Polar residues" evidence="2">
    <location>
        <begin position="142"/>
        <end position="155"/>
    </location>
</feature>
<feature type="compositionally biased region" description="Basic and acidic residues" evidence="2">
    <location>
        <begin position="126"/>
        <end position="141"/>
    </location>
</feature>
<feature type="compositionally biased region" description="Low complexity" evidence="2">
    <location>
        <begin position="744"/>
        <end position="755"/>
    </location>
</feature>
<feature type="coiled-coil region" evidence="1">
    <location>
        <begin position="393"/>
        <end position="441"/>
    </location>
</feature>
<gene>
    <name evidence="3" type="ORF">FIBSPDRAFT_1043885</name>
</gene>
<feature type="region of interest" description="Disordered" evidence="2">
    <location>
        <begin position="658"/>
        <end position="789"/>
    </location>
</feature>